<evidence type="ECO:0000256" key="1">
    <source>
        <dbReference type="SAM" id="MobiDB-lite"/>
    </source>
</evidence>
<evidence type="ECO:0000313" key="3">
    <source>
        <dbReference type="Proteomes" id="UP000799770"/>
    </source>
</evidence>
<sequence>MHITTLRSLLPSSNHDMDSASDDESSYVNSRRQRQRRSARKGKAWCRSCRKALGQLFSQASGSKETSLISELPSDQHALLGNGRVPKQRGCLSCSMVPRDLQRFGHVLRPVQDAAFGFIYNWFISPLTPRKASWGTTSYLDLSRSASTCHMCRLLWQTLQQGETSRKDKLDSTSDEYYLQFGWSYRY</sequence>
<feature type="region of interest" description="Disordered" evidence="1">
    <location>
        <begin position="1"/>
        <end position="39"/>
    </location>
</feature>
<gene>
    <name evidence="2" type="ORF">BDV96DRAFT_260209</name>
</gene>
<proteinExistence type="predicted"/>
<keyword evidence="3" id="KW-1185">Reference proteome</keyword>
<name>A0A6A5YP28_9PLEO</name>
<organism evidence="2 3">
    <name type="scientific">Lophiotrema nucula</name>
    <dbReference type="NCBI Taxonomy" id="690887"/>
    <lineage>
        <taxon>Eukaryota</taxon>
        <taxon>Fungi</taxon>
        <taxon>Dikarya</taxon>
        <taxon>Ascomycota</taxon>
        <taxon>Pezizomycotina</taxon>
        <taxon>Dothideomycetes</taxon>
        <taxon>Pleosporomycetidae</taxon>
        <taxon>Pleosporales</taxon>
        <taxon>Lophiotremataceae</taxon>
        <taxon>Lophiotrema</taxon>
    </lineage>
</organism>
<evidence type="ECO:0000313" key="2">
    <source>
        <dbReference type="EMBL" id="KAF2108484.1"/>
    </source>
</evidence>
<feature type="compositionally biased region" description="Polar residues" evidence="1">
    <location>
        <begin position="1"/>
        <end position="14"/>
    </location>
</feature>
<protein>
    <submittedName>
        <fullName evidence="2">Uncharacterized protein</fullName>
    </submittedName>
</protein>
<accession>A0A6A5YP28</accession>
<dbReference type="Proteomes" id="UP000799770">
    <property type="component" value="Unassembled WGS sequence"/>
</dbReference>
<reference evidence="2" key="1">
    <citation type="journal article" date="2020" name="Stud. Mycol.">
        <title>101 Dothideomycetes genomes: a test case for predicting lifestyles and emergence of pathogens.</title>
        <authorList>
            <person name="Haridas S."/>
            <person name="Albert R."/>
            <person name="Binder M."/>
            <person name="Bloem J."/>
            <person name="Labutti K."/>
            <person name="Salamov A."/>
            <person name="Andreopoulos B."/>
            <person name="Baker S."/>
            <person name="Barry K."/>
            <person name="Bills G."/>
            <person name="Bluhm B."/>
            <person name="Cannon C."/>
            <person name="Castanera R."/>
            <person name="Culley D."/>
            <person name="Daum C."/>
            <person name="Ezra D."/>
            <person name="Gonzalez J."/>
            <person name="Henrissat B."/>
            <person name="Kuo A."/>
            <person name="Liang C."/>
            <person name="Lipzen A."/>
            <person name="Lutzoni F."/>
            <person name="Magnuson J."/>
            <person name="Mondo S."/>
            <person name="Nolan M."/>
            <person name="Ohm R."/>
            <person name="Pangilinan J."/>
            <person name="Park H.-J."/>
            <person name="Ramirez L."/>
            <person name="Alfaro M."/>
            <person name="Sun H."/>
            <person name="Tritt A."/>
            <person name="Yoshinaga Y."/>
            <person name="Zwiers L.-H."/>
            <person name="Turgeon B."/>
            <person name="Goodwin S."/>
            <person name="Spatafora J."/>
            <person name="Crous P."/>
            <person name="Grigoriev I."/>
        </authorList>
    </citation>
    <scope>NUCLEOTIDE SEQUENCE</scope>
    <source>
        <strain evidence="2">CBS 627.86</strain>
    </source>
</reference>
<dbReference type="EMBL" id="ML977347">
    <property type="protein sequence ID" value="KAF2108484.1"/>
    <property type="molecule type" value="Genomic_DNA"/>
</dbReference>
<dbReference type="AlphaFoldDB" id="A0A6A5YP28"/>